<sequence length="127" mass="13858">MNRFWLFFLAAFAAFPAAADGIWCDAGDGRVVTCPPQRRLPPPPPPPVYDGYEIAPGQGDAFRDAPPPPECTPEQAVRLARRYGLSDARLASVGTKTMFIDGYDYNADKSVRLVISKSPGCPLVDRM</sequence>
<name>A0A7W6P3P7_9HYPH</name>
<comment type="caution">
    <text evidence="2">The sequence shown here is derived from an EMBL/GenBank/DDBJ whole genome shotgun (WGS) entry which is preliminary data.</text>
</comment>
<feature type="signal peptide" evidence="1">
    <location>
        <begin position="1"/>
        <end position="19"/>
    </location>
</feature>
<reference evidence="2 3" key="1">
    <citation type="submission" date="2020-08" db="EMBL/GenBank/DDBJ databases">
        <title>Genomic Encyclopedia of Type Strains, Phase IV (KMG-IV): sequencing the most valuable type-strain genomes for metagenomic binning, comparative biology and taxonomic classification.</title>
        <authorList>
            <person name="Goeker M."/>
        </authorList>
    </citation>
    <scope>NUCLEOTIDE SEQUENCE [LARGE SCALE GENOMIC DNA]</scope>
    <source>
        <strain evidence="2 3">DSM 26385</strain>
    </source>
</reference>
<dbReference type="EMBL" id="JACIDU010000017">
    <property type="protein sequence ID" value="MBB4105141.1"/>
    <property type="molecule type" value="Genomic_DNA"/>
</dbReference>
<dbReference type="RefSeq" id="WP_183794329.1">
    <property type="nucleotide sequence ID" value="NZ_JACIDU010000017.1"/>
</dbReference>
<evidence type="ECO:0008006" key="4">
    <source>
        <dbReference type="Google" id="ProtNLM"/>
    </source>
</evidence>
<evidence type="ECO:0000313" key="2">
    <source>
        <dbReference type="EMBL" id="MBB4105141.1"/>
    </source>
</evidence>
<accession>A0A7W6P3P7</accession>
<protein>
    <recommendedName>
        <fullName evidence="4">PepSY domain-containing protein</fullName>
    </recommendedName>
</protein>
<dbReference type="Proteomes" id="UP000584824">
    <property type="component" value="Unassembled WGS sequence"/>
</dbReference>
<evidence type="ECO:0000256" key="1">
    <source>
        <dbReference type="SAM" id="SignalP"/>
    </source>
</evidence>
<keyword evidence="1" id="KW-0732">Signal</keyword>
<gene>
    <name evidence="2" type="ORF">GGQ66_003724</name>
</gene>
<evidence type="ECO:0000313" key="3">
    <source>
        <dbReference type="Proteomes" id="UP000584824"/>
    </source>
</evidence>
<proteinExistence type="predicted"/>
<dbReference type="AlphaFoldDB" id="A0A7W6P3P7"/>
<organism evidence="2 3">
    <name type="scientific">Allorhizobium borbori</name>
    <dbReference type="NCBI Taxonomy" id="485907"/>
    <lineage>
        <taxon>Bacteria</taxon>
        <taxon>Pseudomonadati</taxon>
        <taxon>Pseudomonadota</taxon>
        <taxon>Alphaproteobacteria</taxon>
        <taxon>Hyphomicrobiales</taxon>
        <taxon>Rhizobiaceae</taxon>
        <taxon>Rhizobium/Agrobacterium group</taxon>
        <taxon>Allorhizobium</taxon>
    </lineage>
</organism>
<feature type="chain" id="PRO_5031043073" description="PepSY domain-containing protein" evidence="1">
    <location>
        <begin position="20"/>
        <end position="127"/>
    </location>
</feature>
<keyword evidence="3" id="KW-1185">Reference proteome</keyword>